<evidence type="ECO:0000313" key="3">
    <source>
        <dbReference type="EMBL" id="MFD2158189.1"/>
    </source>
</evidence>
<proteinExistence type="predicted"/>
<reference evidence="4" key="1">
    <citation type="journal article" date="2019" name="Int. J. Syst. Evol. Microbiol.">
        <title>The Global Catalogue of Microorganisms (GCM) 10K type strain sequencing project: providing services to taxonomists for standard genome sequencing and annotation.</title>
        <authorList>
            <consortium name="The Broad Institute Genomics Platform"/>
            <consortium name="The Broad Institute Genome Sequencing Center for Infectious Disease"/>
            <person name="Wu L."/>
            <person name="Ma J."/>
        </authorList>
    </citation>
    <scope>NUCLEOTIDE SEQUENCE [LARGE SCALE GENOMIC DNA]</scope>
    <source>
        <strain evidence="4">CCUG 57942</strain>
    </source>
</reference>
<feature type="domain" description="FecR protein" evidence="2">
    <location>
        <begin position="166"/>
        <end position="246"/>
    </location>
</feature>
<feature type="transmembrane region" description="Helical" evidence="1">
    <location>
        <begin position="79"/>
        <end position="98"/>
    </location>
</feature>
<keyword evidence="1" id="KW-1133">Transmembrane helix</keyword>
<dbReference type="PANTHER" id="PTHR30273">
    <property type="entry name" value="PERIPLASMIC SIGNAL SENSOR AND SIGMA FACTOR ACTIVATOR FECR-RELATED"/>
    <property type="match status" value="1"/>
</dbReference>
<dbReference type="InterPro" id="IPR013320">
    <property type="entry name" value="ConA-like_dom_sf"/>
</dbReference>
<gene>
    <name evidence="3" type="ORF">ACFSW8_04705</name>
</gene>
<accession>A0ABW4Z8H5</accession>
<dbReference type="SUPFAM" id="SSF49899">
    <property type="entry name" value="Concanavalin A-like lectins/glucanases"/>
    <property type="match status" value="1"/>
</dbReference>
<comment type="caution">
    <text evidence="3">The sequence shown here is derived from an EMBL/GenBank/DDBJ whole genome shotgun (WGS) entry which is preliminary data.</text>
</comment>
<dbReference type="PANTHER" id="PTHR30273:SF2">
    <property type="entry name" value="PROTEIN FECR"/>
    <property type="match status" value="1"/>
</dbReference>
<dbReference type="Gene3D" id="2.60.120.200">
    <property type="match status" value="1"/>
</dbReference>
<dbReference type="RefSeq" id="WP_377090350.1">
    <property type="nucleotide sequence ID" value="NZ_JBHSJL010000014.1"/>
</dbReference>
<dbReference type="Gene3D" id="2.60.120.1440">
    <property type="match status" value="1"/>
</dbReference>
<evidence type="ECO:0000313" key="4">
    <source>
        <dbReference type="Proteomes" id="UP001597389"/>
    </source>
</evidence>
<name>A0ABW4Z8H5_9BACT</name>
<sequence length="513" mass="57824">MKEYSIDDLITLYHSDTIDARSQLNEILRKHPNLRAEFSAYLFDEELLREELKVLEIENFIGPEPTMPLKKSLTKKGNIIHHITWFSMGAAAVALIGFSTTMLHQSSEQPGNSSPPIITQNQPQTEDDWIAKFSDAAPNTSWNLAPNASIGSEFQQGTYELKSGLAQLTFSSDVELVIKAPTRFEIIDNMKVILHEGSMRAHVGERGYGFIINTPDTKIRDLGTEFGVTVSQNQETDVHVFTGEVEIHSEQHDTPTLAQDGYAARWKNGSTVTQLKQNESLYPTKHTIARQRWIEARQKTLSDPSLTAFFDFSAKSTDLPNAAGNSIPAATLHSPTWVSGRWQDHAALLFDQDDQWAQFELPNYQTSFTFQLWVRIDHFPNALNTLLNSPEWKPAAHHWQLTNNGNLRVGLGGPHGYAITSRGNSVSAGQWTQLTTTYNSNTKTLSYYINDQLALNHHNHYAEIIFGKCQMGVWRSHGSPSRTLRGKIDEFTIRERCLTPQEIADSYHIGKPF</sequence>
<organism evidence="3 4">
    <name type="scientific">Rubritalea tangerina</name>
    <dbReference type="NCBI Taxonomy" id="430798"/>
    <lineage>
        <taxon>Bacteria</taxon>
        <taxon>Pseudomonadati</taxon>
        <taxon>Verrucomicrobiota</taxon>
        <taxon>Verrucomicrobiia</taxon>
        <taxon>Verrucomicrobiales</taxon>
        <taxon>Rubritaleaceae</taxon>
        <taxon>Rubritalea</taxon>
    </lineage>
</organism>
<dbReference type="InterPro" id="IPR006860">
    <property type="entry name" value="FecR"/>
</dbReference>
<keyword evidence="1" id="KW-0812">Transmembrane</keyword>
<dbReference type="InterPro" id="IPR012373">
    <property type="entry name" value="Ferrdict_sens_TM"/>
</dbReference>
<keyword evidence="1" id="KW-0472">Membrane</keyword>
<dbReference type="Pfam" id="PF04773">
    <property type="entry name" value="FecR"/>
    <property type="match status" value="1"/>
</dbReference>
<dbReference type="EMBL" id="JBHUJB010000021">
    <property type="protein sequence ID" value="MFD2158189.1"/>
    <property type="molecule type" value="Genomic_DNA"/>
</dbReference>
<dbReference type="Proteomes" id="UP001597389">
    <property type="component" value="Unassembled WGS sequence"/>
</dbReference>
<evidence type="ECO:0000256" key="1">
    <source>
        <dbReference type="SAM" id="Phobius"/>
    </source>
</evidence>
<protein>
    <submittedName>
        <fullName evidence="3">LamG-like jellyroll fold domain-containing protein</fullName>
    </submittedName>
</protein>
<evidence type="ECO:0000259" key="2">
    <source>
        <dbReference type="Pfam" id="PF04773"/>
    </source>
</evidence>
<keyword evidence="4" id="KW-1185">Reference proteome</keyword>
<dbReference type="Pfam" id="PF13385">
    <property type="entry name" value="Laminin_G_3"/>
    <property type="match status" value="1"/>
</dbReference>